<organism evidence="2 3">
    <name type="scientific">Nitratireductor thuwali</name>
    <dbReference type="NCBI Taxonomy" id="2267699"/>
    <lineage>
        <taxon>Bacteria</taxon>
        <taxon>Pseudomonadati</taxon>
        <taxon>Pseudomonadota</taxon>
        <taxon>Alphaproteobacteria</taxon>
        <taxon>Hyphomicrobiales</taxon>
        <taxon>Phyllobacteriaceae</taxon>
        <taxon>Nitratireductor</taxon>
    </lineage>
</organism>
<evidence type="ECO:0008006" key="4">
    <source>
        <dbReference type="Google" id="ProtNLM"/>
    </source>
</evidence>
<reference evidence="2 3" key="1">
    <citation type="submission" date="2018-07" db="EMBL/GenBank/DDBJ databases">
        <title>Genome sequence of Nitratireductor thuwali#1536.</title>
        <authorList>
            <person name="Michoud G."/>
            <person name="Merlino G."/>
            <person name="Sefrji F.O."/>
            <person name="Daffonchio D."/>
        </authorList>
    </citation>
    <scope>NUCLEOTIDE SEQUENCE [LARGE SCALE GENOMIC DNA]</scope>
    <source>
        <strain evidence="3">Nit1536</strain>
    </source>
</reference>
<dbReference type="NCBIfam" id="NF004633">
    <property type="entry name" value="PRK05978.1"/>
    <property type="match status" value="1"/>
</dbReference>
<gene>
    <name evidence="2" type="ORF">NTH_00274</name>
</gene>
<protein>
    <recommendedName>
        <fullName evidence="4">DUF983 domain-containing protein</fullName>
    </recommendedName>
</protein>
<dbReference type="EMBL" id="CP030941">
    <property type="protein sequence ID" value="UUP15835.1"/>
    <property type="molecule type" value="Genomic_DNA"/>
</dbReference>
<keyword evidence="1" id="KW-0472">Membrane</keyword>
<evidence type="ECO:0000313" key="2">
    <source>
        <dbReference type="EMBL" id="UUP15835.1"/>
    </source>
</evidence>
<sequence length="145" mass="16106">MMEEQVFGAGGKSRRTRSVWEAMKRGFAGRCPHCGQGRLFRAYLKTVENCDECGEVISHHRADDLPAYLVIVVVGHIVVGGFMGLEAMTDWPSWLHLAIWLPVTLLMSLWLIGPVKGAVVGLQWAQHMHGFGGEPDTAETHPELR</sequence>
<accession>A0ABY5MFL7</accession>
<keyword evidence="1" id="KW-0812">Transmembrane</keyword>
<name>A0ABY5MFL7_9HYPH</name>
<dbReference type="InterPro" id="IPR009325">
    <property type="entry name" value="DUF983"/>
</dbReference>
<feature type="transmembrane region" description="Helical" evidence="1">
    <location>
        <begin position="91"/>
        <end position="112"/>
    </location>
</feature>
<keyword evidence="3" id="KW-1185">Reference proteome</keyword>
<feature type="transmembrane region" description="Helical" evidence="1">
    <location>
        <begin position="65"/>
        <end position="85"/>
    </location>
</feature>
<keyword evidence="1" id="KW-1133">Transmembrane helix</keyword>
<dbReference type="Proteomes" id="UP001342418">
    <property type="component" value="Chromosome"/>
</dbReference>
<dbReference type="Pfam" id="PF06170">
    <property type="entry name" value="DUF983"/>
    <property type="match status" value="1"/>
</dbReference>
<evidence type="ECO:0000313" key="3">
    <source>
        <dbReference type="Proteomes" id="UP001342418"/>
    </source>
</evidence>
<evidence type="ECO:0000256" key="1">
    <source>
        <dbReference type="SAM" id="Phobius"/>
    </source>
</evidence>
<proteinExistence type="predicted"/>